<evidence type="ECO:0000313" key="3">
    <source>
        <dbReference type="EMBL" id="SIS33875.1"/>
    </source>
</evidence>
<keyword evidence="1" id="KW-0472">Membrane</keyword>
<organism evidence="3 4">
    <name type="scientific">Chryseobacterium joostei</name>
    <dbReference type="NCBI Taxonomy" id="112234"/>
    <lineage>
        <taxon>Bacteria</taxon>
        <taxon>Pseudomonadati</taxon>
        <taxon>Bacteroidota</taxon>
        <taxon>Flavobacteriia</taxon>
        <taxon>Flavobacteriales</taxon>
        <taxon>Weeksellaceae</taxon>
        <taxon>Chryseobacterium group</taxon>
        <taxon>Chryseobacterium</taxon>
    </lineage>
</organism>
<proteinExistence type="predicted"/>
<dbReference type="Proteomes" id="UP000279541">
    <property type="component" value="Chromosome"/>
</dbReference>
<name>A0A1N7I9Y0_9FLAO</name>
<feature type="transmembrane region" description="Helical" evidence="1">
    <location>
        <begin position="332"/>
        <end position="353"/>
    </location>
</feature>
<evidence type="ECO:0008006" key="6">
    <source>
        <dbReference type="Google" id="ProtNLM"/>
    </source>
</evidence>
<feature type="transmembrane region" description="Helical" evidence="1">
    <location>
        <begin position="266"/>
        <end position="295"/>
    </location>
</feature>
<dbReference type="EMBL" id="CP033926">
    <property type="protein sequence ID" value="AZB01093.1"/>
    <property type="molecule type" value="Genomic_DNA"/>
</dbReference>
<feature type="transmembrane region" description="Helical" evidence="1">
    <location>
        <begin position="175"/>
        <end position="204"/>
    </location>
</feature>
<evidence type="ECO:0000256" key="1">
    <source>
        <dbReference type="SAM" id="Phobius"/>
    </source>
</evidence>
<evidence type="ECO:0000313" key="5">
    <source>
        <dbReference type="Proteomes" id="UP000279541"/>
    </source>
</evidence>
<gene>
    <name evidence="2" type="ORF">EG359_16370</name>
    <name evidence="3" type="ORF">SAMN05421768_103466</name>
</gene>
<feature type="transmembrane region" description="Helical" evidence="1">
    <location>
        <begin position="91"/>
        <end position="113"/>
    </location>
</feature>
<accession>A0A1N7I9Y0</accession>
<evidence type="ECO:0000313" key="4">
    <source>
        <dbReference type="Proteomes" id="UP000186106"/>
    </source>
</evidence>
<dbReference type="Proteomes" id="UP000186106">
    <property type="component" value="Unassembled WGS sequence"/>
</dbReference>
<dbReference type="AlphaFoldDB" id="A0A1N7I9Y0"/>
<feature type="transmembrane region" description="Helical" evidence="1">
    <location>
        <begin position="38"/>
        <end position="54"/>
    </location>
</feature>
<dbReference type="STRING" id="112234.SAMN05421768_103466"/>
<feature type="transmembrane region" description="Helical" evidence="1">
    <location>
        <begin position="66"/>
        <end position="85"/>
    </location>
</feature>
<dbReference type="KEGG" id="cjt:EG359_16370"/>
<dbReference type="EMBL" id="FTNZ01000003">
    <property type="protein sequence ID" value="SIS33875.1"/>
    <property type="molecule type" value="Genomic_DNA"/>
</dbReference>
<evidence type="ECO:0000313" key="2">
    <source>
        <dbReference type="EMBL" id="AZB01093.1"/>
    </source>
</evidence>
<feature type="transmembrane region" description="Helical" evidence="1">
    <location>
        <begin position="211"/>
        <end position="231"/>
    </location>
</feature>
<keyword evidence="5" id="KW-1185">Reference proteome</keyword>
<reference evidence="2 5" key="2">
    <citation type="submission" date="2018-11" db="EMBL/GenBank/DDBJ databases">
        <title>Proposal to divide the Flavobacteriaceae and reorganize its genera based on Amino Acid Identity values calculated from whole genome sequences.</title>
        <authorList>
            <person name="Nicholson A.C."/>
            <person name="Gulvik C.A."/>
            <person name="Whitney A.M."/>
            <person name="Humrighouse B.W."/>
            <person name="Bell M."/>
            <person name="Holmes B."/>
            <person name="Steigerwalt A.G."/>
            <person name="Villarma A."/>
            <person name="Sheth M."/>
            <person name="Batra D."/>
            <person name="Pryor J."/>
            <person name="Bernardet J.-F."/>
            <person name="Hugo C."/>
            <person name="Kampfer P."/>
            <person name="Newman J."/>
            <person name="McQuiston J.R."/>
        </authorList>
    </citation>
    <scope>NUCLEOTIDE SEQUENCE [LARGE SCALE GENOMIC DNA]</scope>
    <source>
        <strain evidence="2 5">DSM 16927</strain>
    </source>
</reference>
<keyword evidence="1" id="KW-0812">Transmembrane</keyword>
<reference evidence="3 4" key="1">
    <citation type="submission" date="2017-01" db="EMBL/GenBank/DDBJ databases">
        <authorList>
            <person name="Mah S.A."/>
            <person name="Swanson W.J."/>
            <person name="Moy G.W."/>
            <person name="Vacquier V.D."/>
        </authorList>
    </citation>
    <scope>NUCLEOTIDE SEQUENCE [LARGE SCALE GENOMIC DNA]</scope>
    <source>
        <strain evidence="3 4">DSM 16927</strain>
    </source>
</reference>
<feature type="transmembrane region" description="Helical" evidence="1">
    <location>
        <begin position="7"/>
        <end position="26"/>
    </location>
</feature>
<feature type="transmembrane region" description="Helical" evidence="1">
    <location>
        <begin position="125"/>
        <end position="142"/>
    </location>
</feature>
<protein>
    <recommendedName>
        <fullName evidence="6">Glycosyltransferase RgtA/B/C/D-like domain-containing protein</fullName>
    </recommendedName>
</protein>
<keyword evidence="1" id="KW-1133">Transmembrane helix</keyword>
<feature type="transmembrane region" description="Helical" evidence="1">
    <location>
        <begin position="301"/>
        <end position="320"/>
    </location>
</feature>
<sequence>MPIVKDFKFWLIAGLGLIYFSLIYYSKWVSSDGLSVTYQSYNVLNGLGLVWNLGERTYVSTSPLFTIVSIPLTYIFDLLFNVFHISDNKIFNIPIIINMIFSITSITMILRYLYLKTTTSKPEKIFILLFSFGLLLASKFYIDFSTSGLENSLSYSVIAWFTILSMNEENPKSVFLLPIAVALVFLTRYDFFLIVCPTILYYFYKHKFTKGFITMCIIILSWLAFSFFYFGSIFPNSFYLKTNNFNIYQSLFYYKENIFESKPMFLLIALGLYSSYFTNKKIFLGIIFYLIYIFLVRDYMFGRLFTILVPISIISIIEFISTKEIRVYKKNFIKVSAFSLILFALMFFFPPVVKLYADKYVKGHFILTNEREYYTEKFSNINFIYNKPIKDVTSISNNVQMLHTPLLPESRNTYFIDPVGLASPFITYYIKNYGSKGERPGHYFVNIDQLKQIGLFESVLLNKNILRDKDTAELYDDVNIVSKGSIFSLERLKTIIKLHTHNYKSTKNE</sequence>